<reference evidence="1" key="1">
    <citation type="submission" date="2022-04" db="EMBL/GenBank/DDBJ databases">
        <title>Genome of the entomopathogenic fungus Entomophthora muscae.</title>
        <authorList>
            <person name="Elya C."/>
            <person name="Lovett B.R."/>
            <person name="Lee E."/>
            <person name="Macias A.M."/>
            <person name="Hajek A.E."/>
            <person name="De Bivort B.L."/>
            <person name="Kasson M.T."/>
            <person name="De Fine Licht H.H."/>
            <person name="Stajich J.E."/>
        </authorList>
    </citation>
    <scope>NUCLEOTIDE SEQUENCE</scope>
    <source>
        <strain evidence="1">Berkeley</strain>
    </source>
</reference>
<protein>
    <submittedName>
        <fullName evidence="1">Uncharacterized protein</fullName>
    </submittedName>
</protein>
<organism evidence="1 2">
    <name type="scientific">Entomophthora muscae</name>
    <dbReference type="NCBI Taxonomy" id="34485"/>
    <lineage>
        <taxon>Eukaryota</taxon>
        <taxon>Fungi</taxon>
        <taxon>Fungi incertae sedis</taxon>
        <taxon>Zoopagomycota</taxon>
        <taxon>Entomophthoromycotina</taxon>
        <taxon>Entomophthoromycetes</taxon>
        <taxon>Entomophthorales</taxon>
        <taxon>Entomophthoraceae</taxon>
        <taxon>Entomophthora</taxon>
    </lineage>
</organism>
<accession>A0ACC2T6M8</accession>
<keyword evidence="2" id="KW-1185">Reference proteome</keyword>
<sequence>MEDLLSGEWTDAKPLSPDSLTQIIDTWSELSFENKLGVFTSVLGISKLDRQDYGQILTWLLRCLKYDEDNGIRTFYPLADNWVRGLPIFNNIPKESAIFQARNFIANKFQAVNFGFRTEDHIFFHCSTKGFYKGKLTKAPPGKTVGHFSNPFPKAKPDSNPNKLKSSEHTVAPSSSKLNKANNISDLNNNAAKGRSRASSISDIASRLPLSIHAFGGRSYEPFQSFTQPKPKVAIIDQTEGTELLLTLAEEKRQAAIKSQKDASEQRKLERKQEMELTRRCKENDRDIKDQASMARSVSRHSRMSASPPRSRSRGLSKSRRSVRPRARSVSLASRLSLSKAQNDYSSDIKHLLKSESTSAGPIARARSTYDPDAGSCRGRSLRREPRFLSRSQSAYAPEYHDSDATIHSKSFKVFSIEANPEISPSPAKRKGSKGARTRPSSPVHLFENNNEKLKYLHSLMATSSLLTPNDLKFIQRCLKGEYVKPSNLISDVYPVLLHEAVLPKGSQGNDTQVYFEAHFIPTRMCTWDLKTYSLPSAQ</sequence>
<name>A0ACC2T6M8_9FUNG</name>
<comment type="caution">
    <text evidence="1">The sequence shown here is derived from an EMBL/GenBank/DDBJ whole genome shotgun (WGS) entry which is preliminary data.</text>
</comment>
<proteinExistence type="predicted"/>
<dbReference type="Proteomes" id="UP001165960">
    <property type="component" value="Unassembled WGS sequence"/>
</dbReference>
<evidence type="ECO:0000313" key="1">
    <source>
        <dbReference type="EMBL" id="KAJ9070258.1"/>
    </source>
</evidence>
<gene>
    <name evidence="1" type="ORF">DSO57_1010080</name>
</gene>
<evidence type="ECO:0000313" key="2">
    <source>
        <dbReference type="Proteomes" id="UP001165960"/>
    </source>
</evidence>
<dbReference type="EMBL" id="QTSX02003583">
    <property type="protein sequence ID" value="KAJ9070258.1"/>
    <property type="molecule type" value="Genomic_DNA"/>
</dbReference>